<dbReference type="EMBL" id="DVHF01000036">
    <property type="protein sequence ID" value="HIR56605.1"/>
    <property type="molecule type" value="Genomic_DNA"/>
</dbReference>
<name>A0A9D1J0X2_9FIRM</name>
<gene>
    <name evidence="1" type="ORF">IAA54_02970</name>
</gene>
<protein>
    <submittedName>
        <fullName evidence="1">Aldose 1-epimerase family protein</fullName>
    </submittedName>
</protein>
<dbReference type="InterPro" id="IPR014718">
    <property type="entry name" value="GH-type_carb-bd"/>
</dbReference>
<dbReference type="InterPro" id="IPR011013">
    <property type="entry name" value="Gal_mutarotase_sf_dom"/>
</dbReference>
<dbReference type="Proteomes" id="UP000886785">
    <property type="component" value="Unassembled WGS sequence"/>
</dbReference>
<comment type="caution">
    <text evidence="1">The sequence shown here is derived from an EMBL/GenBank/DDBJ whole genome shotgun (WGS) entry which is preliminary data.</text>
</comment>
<accession>A0A9D1J0X2</accession>
<reference evidence="1" key="2">
    <citation type="journal article" date="2021" name="PeerJ">
        <title>Extensive microbial diversity within the chicken gut microbiome revealed by metagenomics and culture.</title>
        <authorList>
            <person name="Gilroy R."/>
            <person name="Ravi A."/>
            <person name="Getino M."/>
            <person name="Pursley I."/>
            <person name="Horton D.L."/>
            <person name="Alikhan N.F."/>
            <person name="Baker D."/>
            <person name="Gharbi K."/>
            <person name="Hall N."/>
            <person name="Watson M."/>
            <person name="Adriaenssens E.M."/>
            <person name="Foster-Nyarko E."/>
            <person name="Jarju S."/>
            <person name="Secka A."/>
            <person name="Antonio M."/>
            <person name="Oren A."/>
            <person name="Chaudhuri R.R."/>
            <person name="La Ragione R."/>
            <person name="Hildebrand F."/>
            <person name="Pallen M.J."/>
        </authorList>
    </citation>
    <scope>NUCLEOTIDE SEQUENCE</scope>
    <source>
        <strain evidence="1">ChiSjej1B19-7085</strain>
    </source>
</reference>
<dbReference type="InterPro" id="IPR037481">
    <property type="entry name" value="LacX"/>
</dbReference>
<reference evidence="1" key="1">
    <citation type="submission" date="2020-10" db="EMBL/GenBank/DDBJ databases">
        <authorList>
            <person name="Gilroy R."/>
        </authorList>
    </citation>
    <scope>NUCLEOTIDE SEQUENCE</scope>
    <source>
        <strain evidence="1">ChiSjej1B19-7085</strain>
    </source>
</reference>
<dbReference type="CDD" id="cd09024">
    <property type="entry name" value="Aldose_epim_lacX"/>
    <property type="match status" value="1"/>
</dbReference>
<organism evidence="1 2">
    <name type="scientific">Candidatus Gallacutalibacter pullicola</name>
    <dbReference type="NCBI Taxonomy" id="2840830"/>
    <lineage>
        <taxon>Bacteria</taxon>
        <taxon>Bacillati</taxon>
        <taxon>Bacillota</taxon>
        <taxon>Clostridia</taxon>
        <taxon>Eubacteriales</taxon>
        <taxon>Candidatus Gallacutalibacter</taxon>
    </lineage>
</organism>
<evidence type="ECO:0000313" key="1">
    <source>
        <dbReference type="EMBL" id="HIR56605.1"/>
    </source>
</evidence>
<dbReference type="GO" id="GO:0030246">
    <property type="term" value="F:carbohydrate binding"/>
    <property type="evidence" value="ECO:0007669"/>
    <property type="project" value="InterPro"/>
</dbReference>
<dbReference type="AlphaFoldDB" id="A0A9D1J0X2"/>
<dbReference type="GO" id="GO:0005975">
    <property type="term" value="P:carbohydrate metabolic process"/>
    <property type="evidence" value="ECO:0007669"/>
    <property type="project" value="InterPro"/>
</dbReference>
<dbReference type="SUPFAM" id="SSF74650">
    <property type="entry name" value="Galactose mutarotase-like"/>
    <property type="match status" value="1"/>
</dbReference>
<dbReference type="GO" id="GO:0016853">
    <property type="term" value="F:isomerase activity"/>
    <property type="evidence" value="ECO:0007669"/>
    <property type="project" value="InterPro"/>
</dbReference>
<dbReference type="InterPro" id="IPR008183">
    <property type="entry name" value="Aldose_1/G6P_1-epimerase"/>
</dbReference>
<proteinExistence type="predicted"/>
<evidence type="ECO:0000313" key="2">
    <source>
        <dbReference type="Proteomes" id="UP000886785"/>
    </source>
</evidence>
<sequence length="290" mass="32306">MKLNLATNAGFAEIDTTGAQLMSLRDALGTEYLWQGDPRYWAERSPLLFPMVGRLRGGKTLIGGREYSMGCHGFASAQEFRPVMQSSDSVTLSLRANEQTLAQYPFDFHLLASYQLADNRLSVSLEVMNLGDVPMPFAIGGHPGFRVPLDAGDAFENYSVEFEQKETASCPRVTEEGLIDFGDLTPALRDENEIPLRHDLFVPDALVFENLNSQRVRLVSRLTGRGVELDFTGFRFLGIWSTGDAPFVALEPWTGCADCIGESGIFQEKRGMTLLPPLESRKYTYRITML</sequence>
<dbReference type="Pfam" id="PF01263">
    <property type="entry name" value="Aldose_epim"/>
    <property type="match status" value="1"/>
</dbReference>
<dbReference type="Gene3D" id="2.70.98.10">
    <property type="match status" value="1"/>
</dbReference>